<proteinExistence type="predicted"/>
<dbReference type="Pfam" id="PF14392">
    <property type="entry name" value="zf-CCHC_4"/>
    <property type="match status" value="1"/>
</dbReference>
<evidence type="ECO:0000313" key="3">
    <source>
        <dbReference type="EMBL" id="WOG91293.1"/>
    </source>
</evidence>
<dbReference type="PANTHER" id="PTHR31286:SF183">
    <property type="entry name" value="CCHC-TYPE DOMAIN-CONTAINING PROTEIN"/>
    <property type="match status" value="1"/>
</dbReference>
<sequence>MANASMGKKVTQEYAKLTIDEEGEEGLILEEPPANHVGVDYSLCLVGSFLSDRKVNFSAMKDTLASIWRPVKGVYMEETSYPNLFIIKFFHKLDMQRVLDDGPWTFNQQVFLLKKLEGEEQLSELKISELFIWLQIYDLPIGFHSEVIFKSIGNYVGKFLSSDPKNLNGIWRNYQRIKVAIDVNKPLKSKMRIKRAGGDWLWINFKYERLPSFCFFCGVIGHSEKFCESLFDEKK</sequence>
<reference evidence="3" key="1">
    <citation type="journal article" date="2016" name="Nat. Genet.">
        <title>A high-quality carrot genome assembly provides new insights into carotenoid accumulation and asterid genome evolution.</title>
        <authorList>
            <person name="Iorizzo M."/>
            <person name="Ellison S."/>
            <person name="Senalik D."/>
            <person name="Zeng P."/>
            <person name="Satapoomin P."/>
            <person name="Huang J."/>
            <person name="Bowman M."/>
            <person name="Iovene M."/>
            <person name="Sanseverino W."/>
            <person name="Cavagnaro P."/>
            <person name="Yildiz M."/>
            <person name="Macko-Podgorni A."/>
            <person name="Moranska E."/>
            <person name="Grzebelus E."/>
            <person name="Grzebelus D."/>
            <person name="Ashrafi H."/>
            <person name="Zheng Z."/>
            <person name="Cheng S."/>
            <person name="Spooner D."/>
            <person name="Van Deynze A."/>
            <person name="Simon P."/>
        </authorList>
    </citation>
    <scope>NUCLEOTIDE SEQUENCE</scope>
    <source>
        <tissue evidence="3">Leaf</tissue>
    </source>
</reference>
<protein>
    <recommendedName>
        <fullName evidence="5">CCHC-type domain-containing protein</fullName>
    </recommendedName>
</protein>
<dbReference type="Proteomes" id="UP000077755">
    <property type="component" value="Chromosome 3"/>
</dbReference>
<dbReference type="InterPro" id="IPR025558">
    <property type="entry name" value="DUF4283"/>
</dbReference>
<evidence type="ECO:0000259" key="2">
    <source>
        <dbReference type="Pfam" id="PF14392"/>
    </source>
</evidence>
<feature type="domain" description="Zinc knuckle CX2CX4HX4C" evidence="2">
    <location>
        <begin position="181"/>
        <end position="228"/>
    </location>
</feature>
<feature type="domain" description="DUF4283" evidence="1">
    <location>
        <begin position="42"/>
        <end position="122"/>
    </location>
</feature>
<dbReference type="Pfam" id="PF14111">
    <property type="entry name" value="DUF4283"/>
    <property type="match status" value="1"/>
</dbReference>
<evidence type="ECO:0000259" key="1">
    <source>
        <dbReference type="Pfam" id="PF14111"/>
    </source>
</evidence>
<reference evidence="3" key="2">
    <citation type="submission" date="2022-03" db="EMBL/GenBank/DDBJ databases">
        <title>Draft title - Genomic analysis of global carrot germplasm unveils the trajectory of domestication and the origin of high carotenoid orange carrot.</title>
        <authorList>
            <person name="Iorizzo M."/>
            <person name="Ellison S."/>
            <person name="Senalik D."/>
            <person name="Macko-Podgorni A."/>
            <person name="Grzebelus D."/>
            <person name="Bostan H."/>
            <person name="Rolling W."/>
            <person name="Curaba J."/>
            <person name="Simon P."/>
        </authorList>
    </citation>
    <scope>NUCLEOTIDE SEQUENCE</scope>
    <source>
        <tissue evidence="3">Leaf</tissue>
    </source>
</reference>
<evidence type="ECO:0008006" key="5">
    <source>
        <dbReference type="Google" id="ProtNLM"/>
    </source>
</evidence>
<gene>
    <name evidence="3" type="ORF">DCAR_0310541</name>
</gene>
<dbReference type="InterPro" id="IPR040256">
    <property type="entry name" value="At4g02000-like"/>
</dbReference>
<dbReference type="PANTHER" id="PTHR31286">
    <property type="entry name" value="GLYCINE-RICH CELL WALL STRUCTURAL PROTEIN 1.8-LIKE"/>
    <property type="match status" value="1"/>
</dbReference>
<dbReference type="InterPro" id="IPR025836">
    <property type="entry name" value="Zn_knuckle_CX2CX4HX4C"/>
</dbReference>
<name>A0AAF0WMS8_DAUCS</name>
<keyword evidence="4" id="KW-1185">Reference proteome</keyword>
<dbReference type="EMBL" id="CP093345">
    <property type="protein sequence ID" value="WOG91293.1"/>
    <property type="molecule type" value="Genomic_DNA"/>
</dbReference>
<organism evidence="3 4">
    <name type="scientific">Daucus carota subsp. sativus</name>
    <name type="common">Carrot</name>
    <dbReference type="NCBI Taxonomy" id="79200"/>
    <lineage>
        <taxon>Eukaryota</taxon>
        <taxon>Viridiplantae</taxon>
        <taxon>Streptophyta</taxon>
        <taxon>Embryophyta</taxon>
        <taxon>Tracheophyta</taxon>
        <taxon>Spermatophyta</taxon>
        <taxon>Magnoliopsida</taxon>
        <taxon>eudicotyledons</taxon>
        <taxon>Gunneridae</taxon>
        <taxon>Pentapetalae</taxon>
        <taxon>asterids</taxon>
        <taxon>campanulids</taxon>
        <taxon>Apiales</taxon>
        <taxon>Apiaceae</taxon>
        <taxon>Apioideae</taxon>
        <taxon>Scandiceae</taxon>
        <taxon>Daucinae</taxon>
        <taxon>Daucus</taxon>
        <taxon>Daucus sect. Daucus</taxon>
    </lineage>
</organism>
<dbReference type="AlphaFoldDB" id="A0AAF0WMS8"/>
<evidence type="ECO:0000313" key="4">
    <source>
        <dbReference type="Proteomes" id="UP000077755"/>
    </source>
</evidence>
<accession>A0AAF0WMS8</accession>